<evidence type="ECO:0000256" key="1">
    <source>
        <dbReference type="PROSITE-ProRule" id="PRU00339"/>
    </source>
</evidence>
<dbReference type="SUPFAM" id="SSF48452">
    <property type="entry name" value="TPR-like"/>
    <property type="match status" value="1"/>
</dbReference>
<feature type="repeat" description="TPR" evidence="1">
    <location>
        <begin position="18"/>
        <end position="51"/>
    </location>
</feature>
<sequence>DVAKSYAQKALALNATYADTWVMLAWCYIEERKYDSALECAKIADGLNPYNTLIRNAMALSYSYLHNTEAAIRIWRDLADRDTSAYDAPYNLARVYLLNGDLVQYEHYLSVAARRSDAPSDLSIELAKCSLRKGDIRSAAVACRQALAKGADSVQVAAFAQTNPQLAQLLGLRR</sequence>
<dbReference type="InterPro" id="IPR019734">
    <property type="entry name" value="TPR_rpt"/>
</dbReference>
<dbReference type="PANTHER" id="PTHR12558:SF13">
    <property type="entry name" value="CELL DIVISION CYCLE PROTEIN 27 HOMOLOG"/>
    <property type="match status" value="1"/>
</dbReference>
<comment type="caution">
    <text evidence="2">The sequence shown here is derived from an EMBL/GenBank/DDBJ whole genome shotgun (WGS) entry which is preliminary data.</text>
</comment>
<dbReference type="PROSITE" id="PS50005">
    <property type="entry name" value="TPR"/>
    <property type="match status" value="1"/>
</dbReference>
<reference evidence="2 3" key="1">
    <citation type="journal article" date="2018" name="ISME J.">
        <title>A methanotrophic archaeon couples anaerobic oxidation of methane to Fe(III) reduction.</title>
        <authorList>
            <person name="Cai C."/>
            <person name="Leu A.O."/>
            <person name="Xie G.J."/>
            <person name="Guo J."/>
            <person name="Feng Y."/>
            <person name="Zhao J.X."/>
            <person name="Tyson G.W."/>
            <person name="Yuan Z."/>
            <person name="Hu S."/>
        </authorList>
    </citation>
    <scope>NUCLEOTIDE SEQUENCE [LARGE SCALE GENOMIC DNA]</scope>
    <source>
        <strain evidence="2">FeB_12</strain>
    </source>
</reference>
<dbReference type="Gene3D" id="1.25.40.10">
    <property type="entry name" value="Tetratricopeptide repeat domain"/>
    <property type="match status" value="1"/>
</dbReference>
<proteinExistence type="predicted"/>
<accession>A0A855WZJ7</accession>
<dbReference type="AlphaFoldDB" id="A0A855WZJ7"/>
<dbReference type="PANTHER" id="PTHR12558">
    <property type="entry name" value="CELL DIVISION CYCLE 16,23,27"/>
    <property type="match status" value="1"/>
</dbReference>
<evidence type="ECO:0000313" key="2">
    <source>
        <dbReference type="EMBL" id="PWB71389.1"/>
    </source>
</evidence>
<evidence type="ECO:0008006" key="4">
    <source>
        <dbReference type="Google" id="ProtNLM"/>
    </source>
</evidence>
<organism evidence="2 3">
    <name type="scientific">candidate division GN15 bacterium</name>
    <dbReference type="NCBI Taxonomy" id="2072418"/>
    <lineage>
        <taxon>Bacteria</taxon>
        <taxon>candidate division GN15</taxon>
    </lineage>
</organism>
<keyword evidence="1" id="KW-0802">TPR repeat</keyword>
<evidence type="ECO:0000313" key="3">
    <source>
        <dbReference type="Proteomes" id="UP000250918"/>
    </source>
</evidence>
<feature type="non-terminal residue" evidence="2">
    <location>
        <position position="1"/>
    </location>
</feature>
<name>A0A855WZJ7_9BACT</name>
<dbReference type="Pfam" id="PF13432">
    <property type="entry name" value="TPR_16"/>
    <property type="match status" value="1"/>
</dbReference>
<dbReference type="Proteomes" id="UP000250918">
    <property type="component" value="Unassembled WGS sequence"/>
</dbReference>
<protein>
    <recommendedName>
        <fullName evidence="4">Tetratricopeptide repeat protein</fullName>
    </recommendedName>
</protein>
<dbReference type="Pfam" id="PF13431">
    <property type="entry name" value="TPR_17"/>
    <property type="match status" value="1"/>
</dbReference>
<gene>
    <name evidence="2" type="ORF">C3F09_07950</name>
</gene>
<dbReference type="InterPro" id="IPR011990">
    <property type="entry name" value="TPR-like_helical_dom_sf"/>
</dbReference>
<dbReference type="SMART" id="SM00028">
    <property type="entry name" value="TPR"/>
    <property type="match status" value="2"/>
</dbReference>
<dbReference type="EMBL" id="PQAP01000116">
    <property type="protein sequence ID" value="PWB71389.1"/>
    <property type="molecule type" value="Genomic_DNA"/>
</dbReference>